<dbReference type="AlphaFoldDB" id="A0A380B9L2"/>
<proteinExistence type="predicted"/>
<name>A0A380B9L2_SPHSI</name>
<dbReference type="RefSeq" id="WP_115168853.1">
    <property type="nucleotide sequence ID" value="NZ_UGYW01000001.1"/>
</dbReference>
<organism evidence="1 2">
    <name type="scientific">Sphingobacterium spiritivorum</name>
    <name type="common">Flavobacterium spiritivorum</name>
    <dbReference type="NCBI Taxonomy" id="258"/>
    <lineage>
        <taxon>Bacteria</taxon>
        <taxon>Pseudomonadati</taxon>
        <taxon>Bacteroidota</taxon>
        <taxon>Sphingobacteriia</taxon>
        <taxon>Sphingobacteriales</taxon>
        <taxon>Sphingobacteriaceae</taxon>
        <taxon>Sphingobacterium</taxon>
    </lineage>
</organism>
<dbReference type="Proteomes" id="UP000254893">
    <property type="component" value="Unassembled WGS sequence"/>
</dbReference>
<dbReference type="PROSITE" id="PS51257">
    <property type="entry name" value="PROKAR_LIPOPROTEIN"/>
    <property type="match status" value="1"/>
</dbReference>
<sequence length="233" mass="26764">MKIKAVSISILSILILTLMGCKKEGESYEELSRLANLKVQEAIQLTKDRSCGNLNEWRIDTLYNYGYFPVHPSFEQDYKKLVQEASELFTRAGKLYKGPVLNTARTSMAVLPPHFGLRCTEGKIKVVTANDFDLTEVNDRLQKLFPEIRDFFKEQTCSSATGWYVTTIRKDCEFVSIAYTQTDRFREFSKRMEEYAHLYYRKTVLDKSMNCPSVNDKPAKGVACENGKPAVKY</sequence>
<evidence type="ECO:0000313" key="1">
    <source>
        <dbReference type="EMBL" id="SUI97359.1"/>
    </source>
</evidence>
<dbReference type="EMBL" id="UGYW01000001">
    <property type="protein sequence ID" value="SUI97359.1"/>
    <property type="molecule type" value="Genomic_DNA"/>
</dbReference>
<accession>A0A380B9L2</accession>
<gene>
    <name evidence="1" type="ORF">NCTC11388_00371</name>
</gene>
<reference evidence="1 2" key="1">
    <citation type="submission" date="2018-06" db="EMBL/GenBank/DDBJ databases">
        <authorList>
            <consortium name="Pathogen Informatics"/>
            <person name="Doyle S."/>
        </authorList>
    </citation>
    <scope>NUCLEOTIDE SEQUENCE [LARGE SCALE GENOMIC DNA]</scope>
    <source>
        <strain evidence="1 2">NCTC11388</strain>
    </source>
</reference>
<evidence type="ECO:0000313" key="2">
    <source>
        <dbReference type="Proteomes" id="UP000254893"/>
    </source>
</evidence>
<protein>
    <submittedName>
        <fullName evidence="1">Uncharacterized protein</fullName>
    </submittedName>
</protein>